<dbReference type="GO" id="GO:0019239">
    <property type="term" value="F:deaminase activity"/>
    <property type="evidence" value="ECO:0007669"/>
    <property type="project" value="TreeGrafter"/>
</dbReference>
<evidence type="ECO:0000256" key="1">
    <source>
        <dbReference type="SAM" id="MobiDB-lite"/>
    </source>
</evidence>
<name>A0A7W6RPK9_9HYPH</name>
<dbReference type="RefSeq" id="WP_376773768.1">
    <property type="nucleotide sequence ID" value="NZ_JACIGM010000008.1"/>
</dbReference>
<dbReference type="Proteomes" id="UP000533641">
    <property type="component" value="Unassembled WGS sequence"/>
</dbReference>
<dbReference type="CDD" id="cd00448">
    <property type="entry name" value="YjgF_YER057c_UK114_family"/>
    <property type="match status" value="1"/>
</dbReference>
<evidence type="ECO:0000313" key="2">
    <source>
        <dbReference type="EMBL" id="MBB4276309.1"/>
    </source>
</evidence>
<dbReference type="InterPro" id="IPR006175">
    <property type="entry name" value="YjgF/YER057c/UK114"/>
</dbReference>
<gene>
    <name evidence="2" type="ORF">GGE12_004106</name>
</gene>
<dbReference type="Gene3D" id="3.30.1330.40">
    <property type="entry name" value="RutC-like"/>
    <property type="match status" value="1"/>
</dbReference>
<evidence type="ECO:0000313" key="3">
    <source>
        <dbReference type="Proteomes" id="UP000533641"/>
    </source>
</evidence>
<dbReference type="Pfam" id="PF01042">
    <property type="entry name" value="Ribonuc_L-PSP"/>
    <property type="match status" value="1"/>
</dbReference>
<sequence length="142" mass="15645">MAVQHSSRASKTMNRRTSVTVESLAHKYPVPNACRIGNLIVSGAIHGVDPATHTMPKDLTAQCAYVFANMKTIVEAAGGSTKDIIKMTVYLRDRDNREPLNAEWVRMFPDPETRPARHSQPLLVEGPSLVQCDFMAVIGEPD</sequence>
<accession>A0A7W6RPK9</accession>
<dbReference type="PANTHER" id="PTHR11803">
    <property type="entry name" value="2-IMINOBUTANOATE/2-IMINOPROPANOATE DEAMINASE RIDA"/>
    <property type="match status" value="1"/>
</dbReference>
<proteinExistence type="predicted"/>
<reference evidence="2 3" key="1">
    <citation type="submission" date="2020-08" db="EMBL/GenBank/DDBJ databases">
        <title>Genomic Encyclopedia of Type Strains, Phase IV (KMG-V): Genome sequencing to study the core and pangenomes of soil and plant-associated prokaryotes.</title>
        <authorList>
            <person name="Whitman W."/>
        </authorList>
    </citation>
    <scope>NUCLEOTIDE SEQUENCE [LARGE SCALE GENOMIC DNA]</scope>
    <source>
        <strain evidence="2 3">SEMIA 402</strain>
    </source>
</reference>
<comment type="caution">
    <text evidence="2">The sequence shown here is derived from an EMBL/GenBank/DDBJ whole genome shotgun (WGS) entry which is preliminary data.</text>
</comment>
<protein>
    <submittedName>
        <fullName evidence="2">Enamine deaminase RidA (YjgF/YER057c/UK114 family)</fullName>
    </submittedName>
</protein>
<dbReference type="GO" id="GO:0005829">
    <property type="term" value="C:cytosol"/>
    <property type="evidence" value="ECO:0007669"/>
    <property type="project" value="TreeGrafter"/>
</dbReference>
<dbReference type="AlphaFoldDB" id="A0A7W6RPK9"/>
<dbReference type="PANTHER" id="PTHR11803:SF39">
    <property type="entry name" value="2-IMINOBUTANOATE_2-IMINOPROPANOATE DEAMINASE"/>
    <property type="match status" value="1"/>
</dbReference>
<dbReference type="InterPro" id="IPR035959">
    <property type="entry name" value="RutC-like_sf"/>
</dbReference>
<organism evidence="2 3">
    <name type="scientific">Rhizobium mongolense</name>
    <dbReference type="NCBI Taxonomy" id="57676"/>
    <lineage>
        <taxon>Bacteria</taxon>
        <taxon>Pseudomonadati</taxon>
        <taxon>Pseudomonadota</taxon>
        <taxon>Alphaproteobacteria</taxon>
        <taxon>Hyphomicrobiales</taxon>
        <taxon>Rhizobiaceae</taxon>
        <taxon>Rhizobium/Agrobacterium group</taxon>
        <taxon>Rhizobium</taxon>
    </lineage>
</organism>
<dbReference type="SUPFAM" id="SSF55298">
    <property type="entry name" value="YjgF-like"/>
    <property type="match status" value="1"/>
</dbReference>
<feature type="region of interest" description="Disordered" evidence="1">
    <location>
        <begin position="1"/>
        <end position="20"/>
    </location>
</feature>
<dbReference type="EMBL" id="JACIGM010000008">
    <property type="protein sequence ID" value="MBB4276309.1"/>
    <property type="molecule type" value="Genomic_DNA"/>
</dbReference>